<dbReference type="RefSeq" id="XP_047756111.1">
    <property type="nucleotide sequence ID" value="XM_047900228.1"/>
</dbReference>
<feature type="compositionally biased region" description="Basic and acidic residues" evidence="2">
    <location>
        <begin position="775"/>
        <end position="789"/>
    </location>
</feature>
<sequence>MPSAQMHPLHTGWTEKPLPQPPSPTLTNPDHILPSSGFPLVSSPPRLTRRPPSPSYLRDTDGDPATAKAPAMAKGKKEKLGLMSRKMMLLRSCTASGGHVNGNGNGNGTPRSQRSLDFDFIPSSPVLQDVGNLAPEQPEYLQPPELDRRSSSPGSSSSGVSGLTGFLARYAKPDGTSDDEVLYEGEGSPAVVRCDSSVDHDTDRDTERRRQQLEEYNSAILSKRAEQILANAKKRLNVMEGNLRGARDLVAPLTAANLKRATSLGSAHYVPVYGQRYASNGHEDGGQALPSPRRLHLQTSSPMIGRDYQSHTRGFSETELPERPYTSLDGPQYIGPRVVRMPPHGQTATPLRGSRSYDSLGGSSGIGFGTGRDRPLHHAIESPDSNHLEPLPEADEGRRSNRNSRNDAEATANNGLGLYRPSSRTSDLREQMSSLKGKISTLKERAREDSLRRQTQAHLRDSSPLNNASAAAPEFFYSPSNSYGSPTLDDNAGLGWTSNSNSPASPQGPHMWEDGMPVAGSRNAFAEHATSQQQHGTQQARVVKIVAAKTPDSKFQVKVAKASQSQPQSVHRRTPSGTAIVDSAKNRYSHHQQKNSEDLPASHESEDEDYLGIPSPDSIIEQYDSFRNESMADTDIDDDDAPSEDEGSVYEDAQYEQKPVVAHEDREDAFDYEHFFLHSALGTYSNGRRGSASSEASMSSVETARGLTLVSGDSEDLFHHESALYPPPTPKTPERLKEIERNLHRRTVSDESVSTLATYATADEDPADEDPVSPIDERHHQLGSLDHRPISPMESDTSSRSRSSARTSIPAKGHSSARPSSRPGTAVRRAIRSDSGSERADSGVGILHHPAGSLDGQRPLPRSATPKLSNSRPPISAISSPSSPHGAARQDPVSVAVNALLDAEGNPLGLRNKAVVFGVVESLRRTIHMLQQEDEAGHENRILRRRLDEAKAALDGRGSR</sequence>
<feature type="region of interest" description="Disordered" evidence="2">
    <location>
        <begin position="93"/>
        <end position="161"/>
    </location>
</feature>
<feature type="region of interest" description="Disordered" evidence="2">
    <location>
        <begin position="1"/>
        <end position="80"/>
    </location>
</feature>
<feature type="compositionally biased region" description="Basic and acidic residues" evidence="2">
    <location>
        <begin position="441"/>
        <end position="452"/>
    </location>
</feature>
<feature type="compositionally biased region" description="Basic and acidic residues" evidence="2">
    <location>
        <begin position="831"/>
        <end position="841"/>
    </location>
</feature>
<feature type="compositionally biased region" description="Basic and acidic residues" evidence="2">
    <location>
        <begin position="309"/>
        <end position="322"/>
    </location>
</feature>
<feature type="compositionally biased region" description="Low complexity" evidence="2">
    <location>
        <begin position="795"/>
        <end position="808"/>
    </location>
</feature>
<feature type="region of interest" description="Disordered" evidence="2">
    <location>
        <begin position="309"/>
        <end position="467"/>
    </location>
</feature>
<feature type="compositionally biased region" description="Low complexity" evidence="2">
    <location>
        <begin position="135"/>
        <end position="144"/>
    </location>
</feature>
<dbReference type="KEGG" id="ffu:CLAFUR5_01080"/>
<dbReference type="EMBL" id="CP090163">
    <property type="protein sequence ID" value="UJO11745.1"/>
    <property type="molecule type" value="Genomic_DNA"/>
</dbReference>
<evidence type="ECO:0000313" key="4">
    <source>
        <dbReference type="Proteomes" id="UP000756132"/>
    </source>
</evidence>
<feature type="compositionally biased region" description="Low complexity" evidence="2">
    <location>
        <begin position="151"/>
        <end position="161"/>
    </location>
</feature>
<gene>
    <name evidence="3" type="ORF">CLAFUR5_01080</name>
</gene>
<name>A0A9Q8P386_PASFU</name>
<feature type="compositionally biased region" description="Basic and acidic residues" evidence="2">
    <location>
        <begin position="594"/>
        <end position="604"/>
    </location>
</feature>
<feature type="region of interest" description="Disordered" evidence="2">
    <location>
        <begin position="488"/>
        <end position="518"/>
    </location>
</feature>
<dbReference type="AlphaFoldDB" id="A0A9Q8P386"/>
<evidence type="ECO:0000256" key="2">
    <source>
        <dbReference type="SAM" id="MobiDB-lite"/>
    </source>
</evidence>
<proteinExistence type="predicted"/>
<feature type="compositionally biased region" description="Basic and acidic residues" evidence="2">
    <location>
        <begin position="395"/>
        <end position="408"/>
    </location>
</feature>
<feature type="region of interest" description="Disordered" evidence="2">
    <location>
        <begin position="760"/>
        <end position="890"/>
    </location>
</feature>
<feature type="coiled-coil region" evidence="1">
    <location>
        <begin position="222"/>
        <end position="249"/>
    </location>
</feature>
<evidence type="ECO:0000256" key="1">
    <source>
        <dbReference type="SAM" id="Coils"/>
    </source>
</evidence>
<keyword evidence="4" id="KW-1185">Reference proteome</keyword>
<feature type="compositionally biased region" description="Basic and acidic residues" evidence="2">
    <location>
        <begin position="371"/>
        <end position="387"/>
    </location>
</feature>
<dbReference type="GeneID" id="71980958"/>
<accession>A0A9Q8P386</accession>
<dbReference type="Proteomes" id="UP000756132">
    <property type="component" value="Chromosome 1"/>
</dbReference>
<reference evidence="3" key="1">
    <citation type="submission" date="2021-12" db="EMBL/GenBank/DDBJ databases">
        <authorList>
            <person name="Zaccaron A."/>
            <person name="Stergiopoulos I."/>
        </authorList>
    </citation>
    <scope>NUCLEOTIDE SEQUENCE</scope>
    <source>
        <strain evidence="3">Race5_Kim</strain>
    </source>
</reference>
<feature type="region of interest" description="Disordered" evidence="2">
    <location>
        <begin position="553"/>
        <end position="617"/>
    </location>
</feature>
<dbReference type="OrthoDB" id="3438840at2759"/>
<organism evidence="3 4">
    <name type="scientific">Passalora fulva</name>
    <name type="common">Tomato leaf mold</name>
    <name type="synonym">Cladosporium fulvum</name>
    <dbReference type="NCBI Taxonomy" id="5499"/>
    <lineage>
        <taxon>Eukaryota</taxon>
        <taxon>Fungi</taxon>
        <taxon>Dikarya</taxon>
        <taxon>Ascomycota</taxon>
        <taxon>Pezizomycotina</taxon>
        <taxon>Dothideomycetes</taxon>
        <taxon>Dothideomycetidae</taxon>
        <taxon>Mycosphaerellales</taxon>
        <taxon>Mycosphaerellaceae</taxon>
        <taxon>Fulvia</taxon>
    </lineage>
</organism>
<dbReference type="OMA" id="LNVMEGN"/>
<keyword evidence="1" id="KW-0175">Coiled coil</keyword>
<feature type="compositionally biased region" description="Polar residues" evidence="2">
    <location>
        <begin position="496"/>
        <end position="505"/>
    </location>
</feature>
<evidence type="ECO:0000313" key="3">
    <source>
        <dbReference type="EMBL" id="UJO11745.1"/>
    </source>
</evidence>
<protein>
    <submittedName>
        <fullName evidence="3">Uncharacterized protein</fullName>
    </submittedName>
</protein>
<feature type="compositionally biased region" description="Low complexity" evidence="2">
    <location>
        <begin position="869"/>
        <end position="884"/>
    </location>
</feature>
<feature type="compositionally biased region" description="Acidic residues" evidence="2">
    <location>
        <begin position="762"/>
        <end position="771"/>
    </location>
</feature>
<reference evidence="3" key="2">
    <citation type="journal article" date="2022" name="Microb. Genom.">
        <title>A chromosome-scale genome assembly of the tomato pathogen Cladosporium fulvum reveals a compartmentalized genome architecture and the presence of a dispensable chromosome.</title>
        <authorList>
            <person name="Zaccaron A.Z."/>
            <person name="Chen L.H."/>
            <person name="Samaras A."/>
            <person name="Stergiopoulos I."/>
        </authorList>
    </citation>
    <scope>NUCLEOTIDE SEQUENCE</scope>
    <source>
        <strain evidence="3">Race5_Kim</strain>
    </source>
</reference>